<dbReference type="InterPro" id="IPR051545">
    <property type="entry name" value="NAD(P)H_dehydrogenase_qn"/>
</dbReference>
<dbReference type="InterPro" id="IPR003680">
    <property type="entry name" value="Flavodoxin_fold"/>
</dbReference>
<accession>A0A9Q4FYG8</accession>
<dbReference type="PANTHER" id="PTHR10204">
    <property type="entry name" value="NAD P H OXIDOREDUCTASE-RELATED"/>
    <property type="match status" value="1"/>
</dbReference>
<comment type="similarity">
    <text evidence="1">Belongs to the NAD(P)H dehydrogenase (quinone) family.</text>
</comment>
<evidence type="ECO:0000313" key="5">
    <source>
        <dbReference type="Proteomes" id="UP001057753"/>
    </source>
</evidence>
<feature type="domain" description="Flavodoxin-like fold" evidence="3">
    <location>
        <begin position="1"/>
        <end position="186"/>
    </location>
</feature>
<keyword evidence="5" id="KW-1185">Reference proteome</keyword>
<dbReference type="GO" id="GO:0005829">
    <property type="term" value="C:cytosol"/>
    <property type="evidence" value="ECO:0007669"/>
    <property type="project" value="TreeGrafter"/>
</dbReference>
<dbReference type="InterPro" id="IPR029039">
    <property type="entry name" value="Flavoprotein-like_sf"/>
</dbReference>
<keyword evidence="2" id="KW-0560">Oxidoreductase</keyword>
<dbReference type="GO" id="GO:0003955">
    <property type="term" value="F:NAD(P)H dehydrogenase (quinone) activity"/>
    <property type="evidence" value="ECO:0007669"/>
    <property type="project" value="TreeGrafter"/>
</dbReference>
<dbReference type="EMBL" id="JABXYM010000001">
    <property type="protein sequence ID" value="MCR6095719.1"/>
    <property type="molecule type" value="Genomic_DNA"/>
</dbReference>
<dbReference type="SUPFAM" id="SSF52218">
    <property type="entry name" value="Flavoproteins"/>
    <property type="match status" value="1"/>
</dbReference>
<dbReference type="Proteomes" id="UP001057753">
    <property type="component" value="Unassembled WGS sequence"/>
</dbReference>
<dbReference type="RefSeq" id="WP_257820470.1">
    <property type="nucleotide sequence ID" value="NZ_JABXYM010000001.1"/>
</dbReference>
<organism evidence="4 5">
    <name type="scientific">Salipaludibacillus agaradhaerens</name>
    <name type="common">Bacillus agaradhaerens</name>
    <dbReference type="NCBI Taxonomy" id="76935"/>
    <lineage>
        <taxon>Bacteria</taxon>
        <taxon>Bacillati</taxon>
        <taxon>Bacillota</taxon>
        <taxon>Bacilli</taxon>
        <taxon>Bacillales</taxon>
        <taxon>Bacillaceae</taxon>
    </lineage>
</organism>
<reference evidence="4" key="1">
    <citation type="submission" date="2020-06" db="EMBL/GenBank/DDBJ databases">
        <title>Insight into the genomes of haloalkaliphilic bacilli from Kenyan soda lakes.</title>
        <authorList>
            <person name="Mwirichia R."/>
            <person name="Villamizar G.C."/>
            <person name="Poehlein A."/>
            <person name="Mugweru J."/>
            <person name="Kipnyargis A."/>
            <person name="Kiplimo D."/>
            <person name="Orwa P."/>
            <person name="Daniel R."/>
        </authorList>
    </citation>
    <scope>NUCLEOTIDE SEQUENCE</scope>
    <source>
        <strain evidence="4">B1096_S55</strain>
    </source>
</reference>
<evidence type="ECO:0000256" key="2">
    <source>
        <dbReference type="ARBA" id="ARBA00023002"/>
    </source>
</evidence>
<name>A0A9Q4FYG8_SALAG</name>
<sequence length="194" mass="22447">MNYFIIFMHPSEDSFNGAILREVTSQLEHENHDVNVLKLSNDWFNPYLSKEEYEASLQGVYPPIIAQEHDKIRQADRLIFIFPLWWGGFPYIGKGYIDRVFSYGFAYELDGEEPIPLLKDKKASLIFTTGTPERDFKTSGLYENTVELINKSIFQFCGITLDGVLHFGDVIQVSEETRQKMLQATREFTNKLSS</sequence>
<gene>
    <name evidence="4" type="ORF">HXA33_04110</name>
</gene>
<dbReference type="AlphaFoldDB" id="A0A9Q4FYG8"/>
<proteinExistence type="inferred from homology"/>
<evidence type="ECO:0000313" key="4">
    <source>
        <dbReference type="EMBL" id="MCR6095719.1"/>
    </source>
</evidence>
<dbReference type="PANTHER" id="PTHR10204:SF34">
    <property type="entry name" value="NAD(P)H DEHYDROGENASE [QUINONE] 1 ISOFORM 1"/>
    <property type="match status" value="1"/>
</dbReference>
<dbReference type="Gene3D" id="3.40.50.360">
    <property type="match status" value="1"/>
</dbReference>
<protein>
    <submittedName>
        <fullName evidence="4">NAD(P)H-dependent oxidoreductase</fullName>
    </submittedName>
</protein>
<comment type="caution">
    <text evidence="4">The sequence shown here is derived from an EMBL/GenBank/DDBJ whole genome shotgun (WGS) entry which is preliminary data.</text>
</comment>
<evidence type="ECO:0000256" key="1">
    <source>
        <dbReference type="ARBA" id="ARBA00006252"/>
    </source>
</evidence>
<evidence type="ECO:0000259" key="3">
    <source>
        <dbReference type="Pfam" id="PF02525"/>
    </source>
</evidence>
<dbReference type="Pfam" id="PF02525">
    <property type="entry name" value="Flavodoxin_2"/>
    <property type="match status" value="1"/>
</dbReference>